<dbReference type="PROSITE" id="PS00356">
    <property type="entry name" value="HTH_LACI_1"/>
    <property type="match status" value="1"/>
</dbReference>
<evidence type="ECO:0000313" key="2">
    <source>
        <dbReference type="EMBL" id="STS82835.1"/>
    </source>
</evidence>
<dbReference type="InterPro" id="IPR000843">
    <property type="entry name" value="HTH_LacI"/>
</dbReference>
<evidence type="ECO:0000259" key="1">
    <source>
        <dbReference type="PROSITE" id="PS50932"/>
    </source>
</evidence>
<dbReference type="GO" id="GO:0003677">
    <property type="term" value="F:DNA binding"/>
    <property type="evidence" value="ECO:0007669"/>
    <property type="project" value="InterPro"/>
</dbReference>
<dbReference type="SMART" id="SM00354">
    <property type="entry name" value="HTH_LACI"/>
    <property type="match status" value="1"/>
</dbReference>
<dbReference type="GO" id="GO:0006355">
    <property type="term" value="P:regulation of DNA-templated transcription"/>
    <property type="evidence" value="ECO:0007669"/>
    <property type="project" value="InterPro"/>
</dbReference>
<dbReference type="InterPro" id="IPR010982">
    <property type="entry name" value="Lambda_DNA-bd_dom_sf"/>
</dbReference>
<evidence type="ECO:0000313" key="3">
    <source>
        <dbReference type="Proteomes" id="UP000254938"/>
    </source>
</evidence>
<organism evidence="2 3">
    <name type="scientific">Klebsiella pneumoniae</name>
    <dbReference type="NCBI Taxonomy" id="573"/>
    <lineage>
        <taxon>Bacteria</taxon>
        <taxon>Pseudomonadati</taxon>
        <taxon>Pseudomonadota</taxon>
        <taxon>Gammaproteobacteria</taxon>
        <taxon>Enterobacterales</taxon>
        <taxon>Enterobacteriaceae</taxon>
        <taxon>Klebsiella/Raoultella group</taxon>
        <taxon>Klebsiella</taxon>
        <taxon>Klebsiella pneumoniae complex</taxon>
    </lineage>
</organism>
<dbReference type="Proteomes" id="UP000254938">
    <property type="component" value="Unassembled WGS sequence"/>
</dbReference>
<gene>
    <name evidence="2" type="primary">ccpA_4</name>
    <name evidence="2" type="ORF">NCTC9140_04586</name>
</gene>
<dbReference type="EMBL" id="UGKQ01000007">
    <property type="protein sequence ID" value="STS82835.1"/>
    <property type="molecule type" value="Genomic_DNA"/>
</dbReference>
<feature type="domain" description="HTH lacI-type" evidence="1">
    <location>
        <begin position="62"/>
        <end position="111"/>
    </location>
</feature>
<sequence length="111" mass="12519">MPERVVAFDHRVCIANRVTRQAQRHRPGRAESRFSAQANRDSFLSLRSFIATITLKKIATKITLADIAREARVGVATVDRVLNKRAAVKESTARRVLEAARRLGFTLEQPH</sequence>
<dbReference type="AlphaFoldDB" id="A0A377TSX6"/>
<protein>
    <submittedName>
        <fullName evidence="2">LacI family transcriptional regulator</fullName>
    </submittedName>
</protein>
<reference evidence="2 3" key="1">
    <citation type="submission" date="2018-06" db="EMBL/GenBank/DDBJ databases">
        <authorList>
            <consortium name="Pathogen Informatics"/>
            <person name="Doyle S."/>
        </authorList>
    </citation>
    <scope>NUCLEOTIDE SEQUENCE [LARGE SCALE GENOMIC DNA]</scope>
    <source>
        <strain evidence="2 3">NCTC9140</strain>
    </source>
</reference>
<dbReference type="SUPFAM" id="SSF47413">
    <property type="entry name" value="lambda repressor-like DNA-binding domains"/>
    <property type="match status" value="1"/>
</dbReference>
<dbReference type="PROSITE" id="PS50932">
    <property type="entry name" value="HTH_LACI_2"/>
    <property type="match status" value="1"/>
</dbReference>
<accession>A0A377TSX6</accession>
<name>A0A377TSX6_KLEPN</name>
<proteinExistence type="predicted"/>
<dbReference type="Pfam" id="PF00356">
    <property type="entry name" value="LacI"/>
    <property type="match status" value="1"/>
</dbReference>
<dbReference type="Gene3D" id="1.10.260.40">
    <property type="entry name" value="lambda repressor-like DNA-binding domains"/>
    <property type="match status" value="1"/>
</dbReference>
<dbReference type="CDD" id="cd01392">
    <property type="entry name" value="HTH_LacI"/>
    <property type="match status" value="1"/>
</dbReference>